<name>A0A414ZR78_9FIRM</name>
<sequence length="134" mass="15814">MKFKWNLQPEFQRYKVDQHTYETEEGSGDYLGNVRVGNLCFDIIDWGNHLWFDLYVGGVDTGYGYGDDDYPYDYCDVASFSWNDDLTNVSDDDFKKELEKYIEEHVNVMEGYVTDFKAIPVSLIDKANEELREW</sequence>
<gene>
    <name evidence="1" type="ORF">DW172_03440</name>
</gene>
<proteinExistence type="predicted"/>
<organism evidence="1 2">
    <name type="scientific">Agathobacter rectalis</name>
    <dbReference type="NCBI Taxonomy" id="39491"/>
    <lineage>
        <taxon>Bacteria</taxon>
        <taxon>Bacillati</taxon>
        <taxon>Bacillota</taxon>
        <taxon>Clostridia</taxon>
        <taxon>Lachnospirales</taxon>
        <taxon>Lachnospiraceae</taxon>
        <taxon>Agathobacter</taxon>
    </lineage>
</organism>
<accession>A0A414ZR78</accession>
<protein>
    <submittedName>
        <fullName evidence="1">Uncharacterized protein</fullName>
    </submittedName>
</protein>
<dbReference type="Proteomes" id="UP000285865">
    <property type="component" value="Unassembled WGS sequence"/>
</dbReference>
<comment type="caution">
    <text evidence="1">The sequence shown here is derived from an EMBL/GenBank/DDBJ whole genome shotgun (WGS) entry which is preliminary data.</text>
</comment>
<dbReference type="AlphaFoldDB" id="A0A414ZR78"/>
<reference evidence="1 2" key="1">
    <citation type="submission" date="2018-08" db="EMBL/GenBank/DDBJ databases">
        <title>A genome reference for cultivated species of the human gut microbiota.</title>
        <authorList>
            <person name="Zou Y."/>
            <person name="Xue W."/>
            <person name="Luo G."/>
        </authorList>
    </citation>
    <scope>NUCLEOTIDE SEQUENCE [LARGE SCALE GENOMIC DNA]</scope>
    <source>
        <strain evidence="1 2">AM16-11</strain>
    </source>
</reference>
<dbReference type="RefSeq" id="WP_118257225.1">
    <property type="nucleotide sequence ID" value="NZ_QRKN01000001.1"/>
</dbReference>
<evidence type="ECO:0000313" key="2">
    <source>
        <dbReference type="Proteomes" id="UP000285865"/>
    </source>
</evidence>
<dbReference type="EMBL" id="QRKN01000001">
    <property type="protein sequence ID" value="RHI25749.1"/>
    <property type="molecule type" value="Genomic_DNA"/>
</dbReference>
<evidence type="ECO:0000313" key="1">
    <source>
        <dbReference type="EMBL" id="RHI25749.1"/>
    </source>
</evidence>